<dbReference type="PANTHER" id="PTHR32026:SF10">
    <property type="entry name" value="METHYLTRANSFERASE-LIKE PROTEIN 24-RELATED"/>
    <property type="match status" value="1"/>
</dbReference>
<dbReference type="PANTHER" id="PTHR32026">
    <property type="entry name" value="METHYLTRANSFERASE-LIKE PROTEIN 24"/>
    <property type="match status" value="1"/>
</dbReference>
<keyword evidence="3" id="KW-1185">Reference proteome</keyword>
<proteinExistence type="predicted"/>
<dbReference type="GO" id="GO:0008168">
    <property type="term" value="F:methyltransferase activity"/>
    <property type="evidence" value="ECO:0007669"/>
    <property type="project" value="UniProtKB-KW"/>
</dbReference>
<dbReference type="AlphaFoldDB" id="A0A1R3WT53"/>
<sequence length="234" mass="26443">MLSKKINATCVRSIQSIKRLLRPPLHRIECVMPLRVLGTDYGGWPVIEDSLSSESCVYSFGVGQDISFDLALIAEYGCKVAAFDPTPRSMTWVESQNTPELFQFYPVGLSDANQVLSFYAPIQEDFVSYSVSKRTDNQERVELPVKPLDEIMSDLDDTKIDFLKMDIEGSEYPAITDMINKQIFPAQLCVEFHHGMFGHTKDQTRDAVTALKNVGYRIHYVSSGGREYGFHRPA</sequence>
<name>A0A1R3WT53_9RHOB</name>
<keyword evidence="2" id="KW-0489">Methyltransferase</keyword>
<dbReference type="Proteomes" id="UP000186997">
    <property type="component" value="Unassembled WGS sequence"/>
</dbReference>
<dbReference type="Pfam" id="PF05050">
    <property type="entry name" value="Methyltransf_21"/>
    <property type="match status" value="1"/>
</dbReference>
<reference evidence="3" key="1">
    <citation type="submission" date="2017-01" db="EMBL/GenBank/DDBJ databases">
        <authorList>
            <person name="Varghese N."/>
            <person name="Submissions S."/>
        </authorList>
    </citation>
    <scope>NUCLEOTIDE SEQUENCE [LARGE SCALE GENOMIC DNA]</scope>
    <source>
        <strain evidence="3">DSM 29591</strain>
    </source>
</reference>
<dbReference type="OrthoDB" id="7542440at2"/>
<dbReference type="Gene3D" id="3.40.50.150">
    <property type="entry name" value="Vaccinia Virus protein VP39"/>
    <property type="match status" value="1"/>
</dbReference>
<keyword evidence="2" id="KW-0808">Transferase</keyword>
<dbReference type="NCBIfam" id="TIGR01444">
    <property type="entry name" value="fkbM_fam"/>
    <property type="match status" value="1"/>
</dbReference>
<gene>
    <name evidence="2" type="ORF">SAMN05421665_1274</name>
</gene>
<dbReference type="InterPro" id="IPR029063">
    <property type="entry name" value="SAM-dependent_MTases_sf"/>
</dbReference>
<dbReference type="EMBL" id="FTPR01000001">
    <property type="protein sequence ID" value="SIT81458.1"/>
    <property type="molecule type" value="Genomic_DNA"/>
</dbReference>
<evidence type="ECO:0000313" key="2">
    <source>
        <dbReference type="EMBL" id="SIT81458.1"/>
    </source>
</evidence>
<dbReference type="InterPro" id="IPR006342">
    <property type="entry name" value="FkbM_mtfrase"/>
</dbReference>
<evidence type="ECO:0000313" key="3">
    <source>
        <dbReference type="Proteomes" id="UP000186997"/>
    </source>
</evidence>
<accession>A0A1R3WT53</accession>
<dbReference type="SUPFAM" id="SSF53335">
    <property type="entry name" value="S-adenosyl-L-methionine-dependent methyltransferases"/>
    <property type="match status" value="1"/>
</dbReference>
<protein>
    <submittedName>
        <fullName evidence="2">Methyltransferase, FkbM family</fullName>
    </submittedName>
</protein>
<evidence type="ECO:0000259" key="1">
    <source>
        <dbReference type="Pfam" id="PF05050"/>
    </source>
</evidence>
<dbReference type="RefSeq" id="WP_084190737.1">
    <property type="nucleotide sequence ID" value="NZ_FTPR01000001.1"/>
</dbReference>
<dbReference type="STRING" id="287098.SAMN05421665_1274"/>
<organism evidence="2 3">
    <name type="scientific">Yoonia rosea</name>
    <dbReference type="NCBI Taxonomy" id="287098"/>
    <lineage>
        <taxon>Bacteria</taxon>
        <taxon>Pseudomonadati</taxon>
        <taxon>Pseudomonadota</taxon>
        <taxon>Alphaproteobacteria</taxon>
        <taxon>Rhodobacterales</taxon>
        <taxon>Paracoccaceae</taxon>
        <taxon>Yoonia</taxon>
    </lineage>
</organism>
<dbReference type="InterPro" id="IPR026913">
    <property type="entry name" value="METTL24"/>
</dbReference>
<feature type="domain" description="Methyltransferase FkbM" evidence="1">
    <location>
        <begin position="73"/>
        <end position="218"/>
    </location>
</feature>
<dbReference type="GO" id="GO:0032259">
    <property type="term" value="P:methylation"/>
    <property type="evidence" value="ECO:0007669"/>
    <property type="project" value="UniProtKB-KW"/>
</dbReference>